<dbReference type="InterPro" id="IPR011013">
    <property type="entry name" value="Gal_mutarotase_sf_dom"/>
</dbReference>
<evidence type="ECO:0000259" key="5">
    <source>
        <dbReference type="Pfam" id="PF21365"/>
    </source>
</evidence>
<evidence type="ECO:0000259" key="4">
    <source>
        <dbReference type="Pfam" id="PF13802"/>
    </source>
</evidence>
<dbReference type="GO" id="GO:0061634">
    <property type="term" value="F:alpha-D-xyloside xylohydrolase"/>
    <property type="evidence" value="ECO:0007669"/>
    <property type="project" value="UniProtKB-EC"/>
</dbReference>
<dbReference type="CDD" id="cd06599">
    <property type="entry name" value="GH31_glycosidase_Aec37"/>
    <property type="match status" value="1"/>
</dbReference>
<dbReference type="GO" id="GO:0030246">
    <property type="term" value="F:carbohydrate binding"/>
    <property type="evidence" value="ECO:0007669"/>
    <property type="project" value="InterPro"/>
</dbReference>
<dbReference type="Pfam" id="PF21365">
    <property type="entry name" value="Glyco_hydro_31_3rd"/>
    <property type="match status" value="1"/>
</dbReference>
<evidence type="ECO:0000256" key="1">
    <source>
        <dbReference type="ARBA" id="ARBA00007806"/>
    </source>
</evidence>
<evidence type="ECO:0000259" key="3">
    <source>
        <dbReference type="Pfam" id="PF01055"/>
    </source>
</evidence>
<accession>A0A1Y5TFZ5</accession>
<proteinExistence type="inferred from homology"/>
<comment type="similarity">
    <text evidence="1 2">Belongs to the glycosyl hydrolase 31 family.</text>
</comment>
<feature type="domain" description="Glycoside hydrolase family 31 TIM barrel" evidence="3">
    <location>
        <begin position="260"/>
        <end position="587"/>
    </location>
</feature>
<dbReference type="OrthoDB" id="176168at2"/>
<dbReference type="SUPFAM" id="SSF51445">
    <property type="entry name" value="(Trans)glycosidases"/>
    <property type="match status" value="1"/>
</dbReference>
<dbReference type="RefSeq" id="WP_085869618.1">
    <property type="nucleotide sequence ID" value="NZ_FWFQ01000027.1"/>
</dbReference>
<dbReference type="Proteomes" id="UP000193409">
    <property type="component" value="Unassembled WGS sequence"/>
</dbReference>
<dbReference type="GO" id="GO:0005975">
    <property type="term" value="P:carbohydrate metabolic process"/>
    <property type="evidence" value="ECO:0007669"/>
    <property type="project" value="InterPro"/>
</dbReference>
<dbReference type="PANTHER" id="PTHR22762">
    <property type="entry name" value="ALPHA-GLUCOSIDASE"/>
    <property type="match status" value="1"/>
</dbReference>
<keyword evidence="2 6" id="KW-0378">Hydrolase</keyword>
<feature type="domain" description="Glycoside hydrolase family 31 N-terminal" evidence="4">
    <location>
        <begin position="27"/>
        <end position="213"/>
    </location>
</feature>
<feature type="domain" description="Glycosyl hydrolase family 31 C-terminal" evidence="5">
    <location>
        <begin position="595"/>
        <end position="683"/>
    </location>
</feature>
<dbReference type="Pfam" id="PF01055">
    <property type="entry name" value="Glyco_hydro_31_2nd"/>
    <property type="match status" value="1"/>
</dbReference>
<dbReference type="EC" id="3.2.1.177" evidence="6"/>
<sequence>MKALRLWEVAQAGPEGLTLRIDGRHLLRLEALEADLIRVSLLNGGAWRNPRTWSIAPQEDVPWEGRSRDSRAGFGCPALRFDADTATAETDRLRVKIHAPLALEWHWRPNVDAPWQPLMADRPEAAYMLGTRDHRNSHFLRRHAGERIFGLGEKTGPLERTGRRFEMRNLDALGYDARSTDPLYKHIPFTLTAREGGRAYGLFYDNLSTCWFDLGNELDNYHPAYRAYRAQDGDLQYYVMAGAGVPEVVARFHRLIGGTAFMPLWGLGYSGSSMALADAPDGQAQIEAFLARCRSEGIPLDSFQMSSGYTTIGPRRYVFNWNTDRFPDPEGMAAKFAAEGVELIANIKPVLLDDHPRYAEAEQAGLFVKDGETGAPETSAFWDGRGSHLDMTNPATLRWWRKGLREALLERGIGNTWNDNNEYEVWEDAAQCAGFGEPMDIALIRPLHGMLMTRASSEEQKRHRPQERPYLISRCAAPGTQRYAQTWTGDNRTGWETLQYNIPMALGLGLSGFFNIGHDVGGFAGPPPGPELFLRWVQNGIFSPRFTIHSWNDDATSNVPWMHPELAGEVKAAIHLRYRLMPYLYTQLYRAVTEGAPILRPRFYDFPADATCWEESFDMMVGPDLLVANVVEPGAERRAVYLPDCAEGWWDHATGQWHAGGQWLDLAVDLASIPLFVRGGTVLPVATAPCRGVADTLTARALAVFPSGAEGTRESLLYEDDGVAVDALAGNHALLRFQLAQRGAETTLAHRRSGRFTLPYREAEILLPEGFSGTLAQATGPLGHGARLAI</sequence>
<reference evidence="6 7" key="1">
    <citation type="submission" date="2017-03" db="EMBL/GenBank/DDBJ databases">
        <authorList>
            <person name="Afonso C.L."/>
            <person name="Miller P.J."/>
            <person name="Scott M.A."/>
            <person name="Spackman E."/>
            <person name="Goraichik I."/>
            <person name="Dimitrov K.M."/>
            <person name="Suarez D.L."/>
            <person name="Swayne D.E."/>
        </authorList>
    </citation>
    <scope>NUCLEOTIDE SEQUENCE [LARGE SCALE GENOMIC DNA]</scope>
    <source>
        <strain evidence="6 7">CECT 7680</strain>
    </source>
</reference>
<protein>
    <submittedName>
        <fullName evidence="6">Alpha-xylosidase</fullName>
        <ecNumber evidence="6">3.2.1.177</ecNumber>
    </submittedName>
</protein>
<evidence type="ECO:0000256" key="2">
    <source>
        <dbReference type="RuleBase" id="RU361185"/>
    </source>
</evidence>
<dbReference type="EMBL" id="FWFQ01000027">
    <property type="protein sequence ID" value="SLN59534.1"/>
    <property type="molecule type" value="Genomic_DNA"/>
</dbReference>
<dbReference type="Pfam" id="PF13802">
    <property type="entry name" value="Gal_mutarotas_2"/>
    <property type="match status" value="1"/>
</dbReference>
<dbReference type="InterPro" id="IPR000322">
    <property type="entry name" value="Glyco_hydro_31_TIM"/>
</dbReference>
<dbReference type="AlphaFoldDB" id="A0A1Y5TFZ5"/>
<dbReference type="InterPro" id="IPR017853">
    <property type="entry name" value="GH"/>
</dbReference>
<dbReference type="Gene3D" id="2.60.40.1180">
    <property type="entry name" value="Golgi alpha-mannosidase II"/>
    <property type="match status" value="1"/>
</dbReference>
<evidence type="ECO:0000313" key="7">
    <source>
        <dbReference type="Proteomes" id="UP000193409"/>
    </source>
</evidence>
<dbReference type="Gene3D" id="2.60.40.1760">
    <property type="entry name" value="glycosyl hydrolase (family 31)"/>
    <property type="match status" value="1"/>
</dbReference>
<dbReference type="InterPro" id="IPR025887">
    <property type="entry name" value="Glyco_hydro_31_N_dom"/>
</dbReference>
<keyword evidence="2 6" id="KW-0326">Glycosidase</keyword>
<dbReference type="SUPFAM" id="SSF51011">
    <property type="entry name" value="Glycosyl hydrolase domain"/>
    <property type="match status" value="1"/>
</dbReference>
<dbReference type="Gene3D" id="3.20.20.80">
    <property type="entry name" value="Glycosidases"/>
    <property type="match status" value="1"/>
</dbReference>
<keyword evidence="7" id="KW-1185">Reference proteome</keyword>
<dbReference type="CDD" id="cd14752">
    <property type="entry name" value="GH31_N"/>
    <property type="match status" value="1"/>
</dbReference>
<dbReference type="PANTHER" id="PTHR22762:SF165">
    <property type="entry name" value="PUTATIVE (AFU_ORTHOLOGUE AFUA_1G06560)-RELATED"/>
    <property type="match status" value="1"/>
</dbReference>
<dbReference type="InterPro" id="IPR048395">
    <property type="entry name" value="Glyco_hydro_31_C"/>
</dbReference>
<dbReference type="InterPro" id="IPR013780">
    <property type="entry name" value="Glyco_hydro_b"/>
</dbReference>
<evidence type="ECO:0000313" key="6">
    <source>
        <dbReference type="EMBL" id="SLN59534.1"/>
    </source>
</evidence>
<name>A0A1Y5TFZ5_9RHOB</name>
<gene>
    <name evidence="6" type="primary">yicI</name>
    <name evidence="6" type="ORF">PSA7680_03121</name>
</gene>
<organism evidence="6 7">
    <name type="scientific">Pseudoruegeria aquimaris</name>
    <dbReference type="NCBI Taxonomy" id="393663"/>
    <lineage>
        <taxon>Bacteria</taxon>
        <taxon>Pseudomonadati</taxon>
        <taxon>Pseudomonadota</taxon>
        <taxon>Alphaproteobacteria</taxon>
        <taxon>Rhodobacterales</taxon>
        <taxon>Roseobacteraceae</taxon>
        <taxon>Pseudoruegeria</taxon>
    </lineage>
</organism>
<dbReference type="SUPFAM" id="SSF74650">
    <property type="entry name" value="Galactose mutarotase-like"/>
    <property type="match status" value="1"/>
</dbReference>